<evidence type="ECO:0000256" key="2">
    <source>
        <dbReference type="SAM" id="MobiDB-lite"/>
    </source>
</evidence>
<feature type="compositionally biased region" description="Polar residues" evidence="2">
    <location>
        <begin position="1"/>
        <end position="17"/>
    </location>
</feature>
<feature type="coiled-coil region" evidence="1">
    <location>
        <begin position="1423"/>
        <end position="1450"/>
    </location>
</feature>
<accession>A0A9P3HAN2</accession>
<feature type="coiled-coil region" evidence="1">
    <location>
        <begin position="1351"/>
        <end position="1385"/>
    </location>
</feature>
<name>A0A9P3HAN2_9FUNG</name>
<evidence type="ECO:0000313" key="4">
    <source>
        <dbReference type="Proteomes" id="UP000827284"/>
    </source>
</evidence>
<evidence type="ECO:0000256" key="1">
    <source>
        <dbReference type="SAM" id="Coils"/>
    </source>
</evidence>
<reference evidence="3" key="1">
    <citation type="submission" date="2021-11" db="EMBL/GenBank/DDBJ databases">
        <authorList>
            <person name="Herlambang A."/>
            <person name="Guo Y."/>
            <person name="Takashima Y."/>
            <person name="Nishizawa T."/>
        </authorList>
    </citation>
    <scope>NUCLEOTIDE SEQUENCE</scope>
    <source>
        <strain evidence="3">E1425</strain>
    </source>
</reference>
<feature type="region of interest" description="Disordered" evidence="2">
    <location>
        <begin position="542"/>
        <end position="573"/>
    </location>
</feature>
<keyword evidence="4" id="KW-1185">Reference proteome</keyword>
<keyword evidence="1" id="KW-0175">Coiled coil</keyword>
<gene>
    <name evidence="3" type="ORF">EMPS_05484</name>
</gene>
<feature type="compositionally biased region" description="Acidic residues" evidence="2">
    <location>
        <begin position="65"/>
        <end position="76"/>
    </location>
</feature>
<comment type="caution">
    <text evidence="3">The sequence shown here is derived from an EMBL/GenBank/DDBJ whole genome shotgun (WGS) entry which is preliminary data.</text>
</comment>
<feature type="region of interest" description="Disordered" evidence="2">
    <location>
        <begin position="353"/>
        <end position="380"/>
    </location>
</feature>
<protein>
    <submittedName>
        <fullName evidence="3">Uncharacterized protein</fullName>
    </submittedName>
</protein>
<feature type="compositionally biased region" description="Polar residues" evidence="2">
    <location>
        <begin position="1211"/>
        <end position="1220"/>
    </location>
</feature>
<dbReference type="Proteomes" id="UP000827284">
    <property type="component" value="Unassembled WGS sequence"/>
</dbReference>
<dbReference type="OrthoDB" id="2143914at2759"/>
<feature type="compositionally biased region" description="Acidic residues" evidence="2">
    <location>
        <begin position="1497"/>
        <end position="1510"/>
    </location>
</feature>
<feature type="region of interest" description="Disordered" evidence="2">
    <location>
        <begin position="1206"/>
        <end position="1281"/>
    </location>
</feature>
<reference evidence="3" key="2">
    <citation type="journal article" date="2022" name="Microbiol. Resour. Announc.">
        <title>Whole-Genome Sequence of Entomortierella parvispora E1425, a Mucoromycotan Fungus Associated with Burkholderiaceae-Related Endosymbiotic Bacteria.</title>
        <authorList>
            <person name="Herlambang A."/>
            <person name="Guo Y."/>
            <person name="Takashima Y."/>
            <person name="Narisawa K."/>
            <person name="Ohta H."/>
            <person name="Nishizawa T."/>
        </authorList>
    </citation>
    <scope>NUCLEOTIDE SEQUENCE</scope>
    <source>
        <strain evidence="3">E1425</strain>
    </source>
</reference>
<feature type="region of interest" description="Disordered" evidence="2">
    <location>
        <begin position="493"/>
        <end position="513"/>
    </location>
</feature>
<feature type="compositionally biased region" description="Basic and acidic residues" evidence="2">
    <location>
        <begin position="624"/>
        <end position="634"/>
    </location>
</feature>
<sequence length="1698" mass="185215">MSHNNTFFKSSRSTQARQGGQPGPSGSGTSAMATPSTTRTTLRHQERGYNPQTDKEKGKHQLLDSSEDDPEEDEPLVETSTHIVVEHHRTGTVKTHVFSSKDGRPSMLGHAIPMTNNSNIIEGQLLDSKIETMNDLFQESLRAGTKESLRAVKEALRENEDRRSCRHMVQATEALDVQIREEVVPKLNSIAKLLEDNIAGTGRESPSSVKTTSSSMEHMDTRLDANCAGGESSCAKSHRGDCGPSVVGTGASGSAPAISDPLVMEKLTKIEDRIETMYKVVIDGDVPPLPVLGTDGKEDASPVAVDPSTSAPEVDPVMIAKLEEMRREMLTFPDTLQQTHERMGELIQALLSNQQPHSERSDADTGKTASNAEEATRVQDEEAWREYTRSMHQSQYALVLDLGSKLDATSKSNKYALKTFLHFMLMTHNQAKGMNEKVDSALKEMLDRPQADLHFRTEFSEALGAMRADLQRILHELPTAITDALEKIREQEMTDSRAQDVTRPFGEPTPSVISSGVDANSSALQIADQGQQLLETELPALPAGPLTATGQTELSRESVVNPLPGSSSETDPVVAPLTTSPVEHLVTVVESLQANIVSLMQRFSEIPVWIHPDQPIAAVEEATPGDKTEVERELPPVPPRETPMERQARMLLKAAEAAADSKRAADSVTSDGEPASRSISGAEPPVTSESKDAAKETSSKEEVLESKGKETQDEASNDTSPPAATPVPNFLKELNAMSKTLGELVEAVASTTSKLAEGQSAVQQALMTEIQKVMHTLKPPVTEEEREKLAQEEFQQRAAQVEADEKKRVEDKKNAALAEERAIEEAKKKSIAEEASQKTAHERTEALTQIALVPQLFGSVETMGFMVGGKVDDVRSRVDAIGTQLSLGLGTTEQALLTIQQKVSEISTGTTNESAMIASINQHLAVITEATGTGSDQYLKEQVAEAIRTATDVYEIVDDVKKISEKTLENQELLKTRFGEWQRRQEEGFENLGKRGEDSWNAWNALHAQKMSGLDSWHAQHEEHMLALENWHRRHDLSFHGIEEWRSLHDQGLAEWQQRHDEAINSWHQKQDQDLDRLEQKHDQGLERLEQRHCYGCAVSNNGPLGEAASYQPPPPLSDAVENVSNAARGISVTDSTLRSRSLGETGDGPQVSVRGPSQEQSENNGERCDDCSNPGSINRQLHEFLRDAVPGYNGGCLLCGNAPENDASDSKSQWTSGVTATEPRTGYVTPGGTGISLDPNAVNNSGRLPSPAENIADTYRSREAASKAPTTRAPSPGVHGPGIPQALYDILRPFFHPEGAEMVDSQIWTNLQLENSRLKRDFEELKGDHDLLSTQSSQLMVSSMEKDRLLSASLVEKAQLEAERAESKEELKRASDTIVQLYREGLGLKCARDVVEGLPPKSAGESGDSDVESVGSLHTPRYGLMNEAADQLRQTLDEYREQGMILRQEILQLDLEKQQYLQEQATRALSSAFNGRGSSRGTGCASAATSSANDFTDTDAAEDENDEVIEVYPRSRQRRSRPVSMLQLRDGDPAASASSRGGGGGGAYVASASRRQSVTGASQGGPAAGGRRSSDTFNPATFTASASNSSRPLSGSGPSMSRTQHKRASTIRNRSMGPSRSSRPNVPEPAMVPQLEAEIHVCRDGMVAETLLKSKNILTEEQFDSIQRSKGENERAAEDTAIWSLKCDFQVRMVNHP</sequence>
<feature type="region of interest" description="Disordered" evidence="2">
    <location>
        <begin position="1473"/>
        <end position="1629"/>
    </location>
</feature>
<feature type="compositionally biased region" description="Low complexity" evidence="2">
    <location>
        <begin position="649"/>
        <end position="658"/>
    </location>
</feature>
<feature type="region of interest" description="Disordered" evidence="2">
    <location>
        <begin position="1"/>
        <end position="78"/>
    </location>
</feature>
<feature type="compositionally biased region" description="Polar residues" evidence="2">
    <location>
        <begin position="1576"/>
        <end position="1603"/>
    </location>
</feature>
<feature type="compositionally biased region" description="Polar residues" evidence="2">
    <location>
        <begin position="1611"/>
        <end position="1625"/>
    </location>
</feature>
<feature type="compositionally biased region" description="Basic and acidic residues" evidence="2">
    <location>
        <begin position="689"/>
        <end position="712"/>
    </location>
</feature>
<feature type="compositionally biased region" description="Low complexity" evidence="2">
    <location>
        <begin position="1476"/>
        <end position="1496"/>
    </location>
</feature>
<dbReference type="EMBL" id="BQFW01000007">
    <property type="protein sequence ID" value="GJJ73126.1"/>
    <property type="molecule type" value="Genomic_DNA"/>
</dbReference>
<proteinExistence type="predicted"/>
<feature type="compositionally biased region" description="Basic and acidic residues" evidence="2">
    <location>
        <begin position="43"/>
        <end position="62"/>
    </location>
</feature>
<evidence type="ECO:0000313" key="3">
    <source>
        <dbReference type="EMBL" id="GJJ73126.1"/>
    </source>
</evidence>
<organism evidence="3 4">
    <name type="scientific">Entomortierella parvispora</name>
    <dbReference type="NCBI Taxonomy" id="205924"/>
    <lineage>
        <taxon>Eukaryota</taxon>
        <taxon>Fungi</taxon>
        <taxon>Fungi incertae sedis</taxon>
        <taxon>Mucoromycota</taxon>
        <taxon>Mortierellomycotina</taxon>
        <taxon>Mortierellomycetes</taxon>
        <taxon>Mortierellales</taxon>
        <taxon>Mortierellaceae</taxon>
        <taxon>Entomortierella</taxon>
    </lineage>
</organism>
<feature type="region of interest" description="Disordered" evidence="2">
    <location>
        <begin position="621"/>
        <end position="728"/>
    </location>
</feature>
<feature type="region of interest" description="Disordered" evidence="2">
    <location>
        <begin position="1131"/>
        <end position="1175"/>
    </location>
</feature>
<feature type="compositionally biased region" description="Polar residues" evidence="2">
    <location>
        <begin position="29"/>
        <end position="40"/>
    </location>
</feature>